<evidence type="ECO:0000313" key="6">
    <source>
        <dbReference type="Proteomes" id="UP000030021"/>
    </source>
</evidence>
<gene>
    <name evidence="5" type="ORF">rosmuc_02983</name>
</gene>
<dbReference type="Gene3D" id="3.50.50.60">
    <property type="entry name" value="FAD/NAD(P)-binding domain"/>
    <property type="match status" value="4"/>
</dbReference>
<dbReference type="GO" id="GO:0016491">
    <property type="term" value="F:oxidoreductase activity"/>
    <property type="evidence" value="ECO:0007669"/>
    <property type="project" value="InterPro"/>
</dbReference>
<evidence type="ECO:0000256" key="1">
    <source>
        <dbReference type="ARBA" id="ARBA00037217"/>
    </source>
</evidence>
<comment type="function">
    <text evidence="1">Probable oxidoreductase that may play a role as regulator of mitochondrial function.</text>
</comment>
<accession>A0A0A0HHR9</accession>
<dbReference type="Pfam" id="PF01593">
    <property type="entry name" value="Amino_oxidase"/>
    <property type="match status" value="2"/>
</dbReference>
<dbReference type="EMBL" id="AONH01000016">
    <property type="protein sequence ID" value="KGM86690.1"/>
    <property type="molecule type" value="Genomic_DNA"/>
</dbReference>
<feature type="domain" description="Amine oxidase" evidence="4">
    <location>
        <begin position="563"/>
        <end position="981"/>
    </location>
</feature>
<dbReference type="AlphaFoldDB" id="A0A0A0HHR9"/>
<dbReference type="InterPro" id="IPR036188">
    <property type="entry name" value="FAD/NAD-bd_sf"/>
</dbReference>
<protein>
    <recommendedName>
        <fullName evidence="3">Pyridine nucleotide-disulfide oxidoreductase domain-containing protein 2</fullName>
    </recommendedName>
</protein>
<dbReference type="PANTHER" id="PTHR10668:SF103">
    <property type="entry name" value="PYRIDINE NUCLEOTIDE-DISULFIDE OXIDOREDUCTASE DOMAIN-CONTAINING PROTEIN 2"/>
    <property type="match status" value="1"/>
</dbReference>
<dbReference type="OrthoDB" id="9774675at2"/>
<dbReference type="RefSeq" id="WP_102105825.1">
    <property type="nucleotide sequence ID" value="NZ_KN293975.1"/>
</dbReference>
<dbReference type="InterPro" id="IPR002937">
    <property type="entry name" value="Amino_oxidase"/>
</dbReference>
<dbReference type="SUPFAM" id="SSF51905">
    <property type="entry name" value="FAD/NAD(P)-binding domain"/>
    <property type="match status" value="2"/>
</dbReference>
<dbReference type="eggNOG" id="COG1233">
    <property type="taxonomic scope" value="Bacteria"/>
</dbReference>
<dbReference type="PATRIC" id="fig|1288298.3.peg.2996"/>
<dbReference type="HOGENOM" id="CLU_288677_0_0_5"/>
<evidence type="ECO:0000313" key="5">
    <source>
        <dbReference type="EMBL" id="KGM86690.1"/>
    </source>
</evidence>
<name>A0A0A0HHR9_9RHOB</name>
<dbReference type="PANTHER" id="PTHR10668">
    <property type="entry name" value="PHYTOENE DEHYDROGENASE"/>
    <property type="match status" value="1"/>
</dbReference>
<dbReference type="STRING" id="215743.ROSMUCSMR3_03628"/>
<feature type="domain" description="Amine oxidase" evidence="4">
    <location>
        <begin position="18"/>
        <end position="513"/>
    </location>
</feature>
<evidence type="ECO:0000256" key="3">
    <source>
        <dbReference type="ARBA" id="ARBA00040298"/>
    </source>
</evidence>
<evidence type="ECO:0000256" key="2">
    <source>
        <dbReference type="ARBA" id="ARBA00038825"/>
    </source>
</evidence>
<comment type="caution">
    <text evidence="5">The sequence shown here is derived from an EMBL/GenBank/DDBJ whole genome shotgun (WGS) entry which is preliminary data.</text>
</comment>
<proteinExistence type="predicted"/>
<sequence>MRPQSSFDAIIIGAGHNGLTAAAYLARAGRQVLVVEKNDWIGGAAVSRSLHEGWTYSNCSYVCSLLRREIVRDLDLPTYGLQVIPYEGGASFTPDGDYFAYYSDHHALQREMARHSPRDADAYPRYAQMILRQCRFIRPFLLRDAPDPASLRPRDLGEMAYMVKQAHGLGRKELAETLRFWTMSIGDLLDEHFESDLIKAHLAGSGIIGTGLGVYSPGTAYVLLHHYMGDIDGGIGAWGFARGGMGAISNALGAAFGAAGGTIHVGAGVAQILVKEGRVTGVALEDGTEYHAPVVASNMDVKRTFLNHVDRAALPEEFTRAVERFKIRGSSAKLNIALDRMPAFPAAPAHASFLRGDLHVTQSLWELERAYDDWKAGRWSARPYIDMLIPSQIDPTMAPPGSHMMTVFVQYAPYDLAADGQRSGQNWTDAARHALAETVLDQITIACPDIRERIQHMEVRSPLELETEVGLTEGNIFQGELTFDQLFFNRPVPGYSGYGSPIGGLYLCGSSAHPGGGVMAAPGGQRRPRHPAARMAPRAAQGLCGMSITRTFDAIVIGGGLNGLAAAGVLAQAGQSVCLLERAAHLGGMAAPDASGAPRMAHLLYNLSPLVRRELGLGARDWPFETVALPTVALSEDGRHVVTQGASVRFADGGTHPDAAAFAALFQRLTTYVALLRPLAETAPPGGAAPLLSPDRIKEIWRLGRMGLGLRRLGKPEMRRFLQTLLSNAYDLILDELPDGPLAGLLAADAVRGAAAGPRAPGTVFGLLYRMGHGGGARLPRGGMAAVIDAFAGAAGRAGAVIETGCGVARILTEQDRVTGVITDRGETLHTARVLSSGGARITAEMTGLAHFDIETTRRLRHIRARGTVAKINLTLDALPAIPGLPDDLLSARLVIAPSATYVEDAFNPSKYREISSHPVIEAVLPGQTDPAQRGARGHALSLIVSYAPVDLAGGWNAAARDALLQTTLETLTRYAPGLPQLVTGAEVIPPDRIEAETGAPGGHWHHAEMSLDQLLTLRPSIGIGRYRMGPSGLYLCGASAHPGGDLMGLAGRNAAHAALRGTS</sequence>
<organism evidence="5 6">
    <name type="scientific">Roseovarius mucosus DSM 17069</name>
    <dbReference type="NCBI Taxonomy" id="1288298"/>
    <lineage>
        <taxon>Bacteria</taxon>
        <taxon>Pseudomonadati</taxon>
        <taxon>Pseudomonadota</taxon>
        <taxon>Alphaproteobacteria</taxon>
        <taxon>Rhodobacterales</taxon>
        <taxon>Roseobacteraceae</taxon>
        <taxon>Roseovarius</taxon>
    </lineage>
</organism>
<comment type="subunit">
    <text evidence="2">Interacts with COX5B; this interaction may contribute to localize PYROXD2 to the inner face of the inner mitochondrial membrane.</text>
</comment>
<reference evidence="5 6" key="1">
    <citation type="submission" date="2013-01" db="EMBL/GenBank/DDBJ databases">
        <authorList>
            <person name="Fiebig A."/>
            <person name="Goeker M."/>
            <person name="Klenk H.-P.P."/>
        </authorList>
    </citation>
    <scope>NUCLEOTIDE SEQUENCE [LARGE SCALE GENOMIC DNA]</scope>
    <source>
        <strain evidence="5 6">DSM 17069</strain>
    </source>
</reference>
<evidence type="ECO:0000259" key="4">
    <source>
        <dbReference type="Pfam" id="PF01593"/>
    </source>
</evidence>
<dbReference type="Proteomes" id="UP000030021">
    <property type="component" value="Unassembled WGS sequence"/>
</dbReference>